<evidence type="ECO:0000313" key="1">
    <source>
        <dbReference type="EMBL" id="RAL20002.1"/>
    </source>
</evidence>
<dbReference type="RefSeq" id="WP_111731536.1">
    <property type="nucleotide sequence ID" value="NZ_QHKO01000018.1"/>
</dbReference>
<dbReference type="Proteomes" id="UP000249169">
    <property type="component" value="Unassembled WGS sequence"/>
</dbReference>
<dbReference type="PROSITE" id="PS51257">
    <property type="entry name" value="PROKAR_LIPOPROTEIN"/>
    <property type="match status" value="1"/>
</dbReference>
<gene>
    <name evidence="1" type="ORF">DL240_19320</name>
</gene>
<dbReference type="AlphaFoldDB" id="A0A328C3Y3"/>
<comment type="caution">
    <text evidence="1">The sequence shown here is derived from an EMBL/GenBank/DDBJ whole genome shotgun (WGS) entry which is preliminary data.</text>
</comment>
<sequence length="240" mass="26030">MRYPLLYSLLFTTTLGALSGGCVHSEYDEGASLPVRFSSQLDAADTEAIPGELALVFDHLELLPCDASPARGLARLTRWLLPEAHAAHLPEAPHRLLGARAWTIARAGELAAPLEAGTLYPPLRDYCGVRVGFYSALPDSPALQEGMAQGESFYLHTGALLASPVELRSSLGFDVTLYDDQALSRERLSSGEPALEVHLDLSEFARRLRALPPEFGDREVAEILSQTIQIAIPTPSIQEL</sequence>
<reference evidence="1 2" key="1">
    <citation type="submission" date="2018-05" db="EMBL/GenBank/DDBJ databases">
        <title>Lujinxingia marina gen. nov. sp. nov., a new facultative anaerobic member of the class Deltaproteobacteria, and proposal of Lujinxingaceae fam. nov.</title>
        <authorList>
            <person name="Li C.-M."/>
        </authorList>
    </citation>
    <scope>NUCLEOTIDE SEQUENCE [LARGE SCALE GENOMIC DNA]</scope>
    <source>
        <strain evidence="1 2">B210</strain>
    </source>
</reference>
<dbReference type="EMBL" id="QHKO01000018">
    <property type="protein sequence ID" value="RAL20002.1"/>
    <property type="molecule type" value="Genomic_DNA"/>
</dbReference>
<keyword evidence="2" id="KW-1185">Reference proteome</keyword>
<proteinExistence type="predicted"/>
<evidence type="ECO:0000313" key="2">
    <source>
        <dbReference type="Proteomes" id="UP000249169"/>
    </source>
</evidence>
<accession>A0A328C3Y3</accession>
<organism evidence="1 2">
    <name type="scientific">Lujinxingia litoralis</name>
    <dbReference type="NCBI Taxonomy" id="2211119"/>
    <lineage>
        <taxon>Bacteria</taxon>
        <taxon>Deltaproteobacteria</taxon>
        <taxon>Bradymonadales</taxon>
        <taxon>Lujinxingiaceae</taxon>
        <taxon>Lujinxingia</taxon>
    </lineage>
</organism>
<name>A0A328C3Y3_9DELT</name>
<protein>
    <submittedName>
        <fullName evidence="1">Uncharacterized protein</fullName>
    </submittedName>
</protein>